<dbReference type="SMART" id="SM00490">
    <property type="entry name" value="HELICc"/>
    <property type="match status" value="1"/>
</dbReference>
<keyword evidence="11" id="KW-0539">Nucleus</keyword>
<keyword evidence="9" id="KW-0413">Isomerase</keyword>
<dbReference type="InterPro" id="IPR004589">
    <property type="entry name" value="DNA_helicase_ATP-dep_RecQ"/>
</dbReference>
<evidence type="ECO:0000259" key="14">
    <source>
        <dbReference type="PROSITE" id="PS51192"/>
    </source>
</evidence>
<dbReference type="EC" id="5.6.2.4" evidence="11"/>
<dbReference type="InterPro" id="IPR014001">
    <property type="entry name" value="Helicase_ATP-bd"/>
</dbReference>
<dbReference type="GO" id="GO:0005634">
    <property type="term" value="C:nucleus"/>
    <property type="evidence" value="ECO:0007669"/>
    <property type="project" value="UniProtKB-SubCell"/>
</dbReference>
<dbReference type="GO" id="GO:0003677">
    <property type="term" value="F:DNA binding"/>
    <property type="evidence" value="ECO:0007669"/>
    <property type="project" value="UniProtKB-KW"/>
</dbReference>
<dbReference type="InterPro" id="IPR044876">
    <property type="entry name" value="HRDC_dom_sf"/>
</dbReference>
<dbReference type="FunFam" id="1.10.10.10:FF:000513">
    <property type="entry name" value="ATP-dependent DNA helicase"/>
    <property type="match status" value="1"/>
</dbReference>
<dbReference type="GO" id="GO:0005524">
    <property type="term" value="F:ATP binding"/>
    <property type="evidence" value="ECO:0007669"/>
    <property type="project" value="UniProtKB-KW"/>
</dbReference>
<dbReference type="Proteomes" id="UP000886520">
    <property type="component" value="Chromosome 3"/>
</dbReference>
<dbReference type="CDD" id="cd18794">
    <property type="entry name" value="SF2_C_RecQ"/>
    <property type="match status" value="1"/>
</dbReference>
<dbReference type="PROSITE" id="PS51194">
    <property type="entry name" value="HELICASE_CTER"/>
    <property type="match status" value="1"/>
</dbReference>
<comment type="caution">
    <text evidence="16">The sequence shown here is derived from an EMBL/GenBank/DDBJ whole genome shotgun (WGS) entry which is preliminary data.</text>
</comment>
<dbReference type="AlphaFoldDB" id="A0A9D4VAN3"/>
<feature type="region of interest" description="Disordered" evidence="12">
    <location>
        <begin position="820"/>
        <end position="849"/>
    </location>
</feature>
<feature type="region of interest" description="Disordered" evidence="12">
    <location>
        <begin position="776"/>
        <end position="797"/>
    </location>
</feature>
<evidence type="ECO:0000256" key="10">
    <source>
        <dbReference type="ARBA" id="ARBA00034617"/>
    </source>
</evidence>
<evidence type="ECO:0000256" key="8">
    <source>
        <dbReference type="ARBA" id="ARBA00023125"/>
    </source>
</evidence>
<keyword evidence="3" id="KW-0150">Chloroplast</keyword>
<evidence type="ECO:0000313" key="16">
    <source>
        <dbReference type="EMBL" id="KAI5082682.1"/>
    </source>
</evidence>
<dbReference type="PANTHER" id="PTHR13710:SF120">
    <property type="entry name" value="BIFUNCTIONAL 3'-5' EXONUCLEASE_ATP-DEPENDENT HELICASE WRN"/>
    <property type="match status" value="1"/>
</dbReference>
<dbReference type="InterPro" id="IPR010997">
    <property type="entry name" value="HRDC-like_sf"/>
</dbReference>
<dbReference type="Gene3D" id="3.40.50.300">
    <property type="entry name" value="P-loop containing nucleotide triphosphate hydrolases"/>
    <property type="match status" value="2"/>
</dbReference>
<dbReference type="GO" id="GO:0006260">
    <property type="term" value="P:DNA replication"/>
    <property type="evidence" value="ECO:0007669"/>
    <property type="project" value="InterPro"/>
</dbReference>
<dbReference type="SUPFAM" id="SSF46785">
    <property type="entry name" value="Winged helix' DNA-binding domain"/>
    <property type="match status" value="1"/>
</dbReference>
<evidence type="ECO:0000256" key="7">
    <source>
        <dbReference type="ARBA" id="ARBA00022840"/>
    </source>
</evidence>
<dbReference type="SUPFAM" id="SSF47819">
    <property type="entry name" value="HRDC-like"/>
    <property type="match status" value="1"/>
</dbReference>
<dbReference type="InterPro" id="IPR018982">
    <property type="entry name" value="RQC_domain"/>
</dbReference>
<dbReference type="PANTHER" id="PTHR13710">
    <property type="entry name" value="DNA HELICASE RECQ FAMILY MEMBER"/>
    <property type="match status" value="1"/>
</dbReference>
<dbReference type="Pfam" id="PF16124">
    <property type="entry name" value="RecQ_Zn_bind"/>
    <property type="match status" value="1"/>
</dbReference>
<comment type="subcellular location">
    <subcellularLocation>
        <location evidence="11">Nucleus</location>
    </subcellularLocation>
</comment>
<evidence type="ECO:0000256" key="11">
    <source>
        <dbReference type="RuleBase" id="RU364117"/>
    </source>
</evidence>
<dbReference type="PROSITE" id="PS51192">
    <property type="entry name" value="HELICASE_ATP_BIND_1"/>
    <property type="match status" value="1"/>
</dbReference>
<dbReference type="Gene3D" id="1.10.150.80">
    <property type="entry name" value="HRDC domain"/>
    <property type="match status" value="1"/>
</dbReference>
<evidence type="ECO:0000256" key="4">
    <source>
        <dbReference type="ARBA" id="ARBA00022741"/>
    </source>
</evidence>
<dbReference type="Pfam" id="PF14493">
    <property type="entry name" value="HTH_40"/>
    <property type="match status" value="1"/>
</dbReference>
<dbReference type="EMBL" id="JABFUD020000002">
    <property type="protein sequence ID" value="KAI5082682.1"/>
    <property type="molecule type" value="Genomic_DNA"/>
</dbReference>
<dbReference type="PROSITE" id="PS50967">
    <property type="entry name" value="HRDC"/>
    <property type="match status" value="1"/>
</dbReference>
<dbReference type="OrthoDB" id="10261556at2759"/>
<dbReference type="InterPro" id="IPR027417">
    <property type="entry name" value="P-loop_NTPase"/>
</dbReference>
<dbReference type="InterPro" id="IPR036390">
    <property type="entry name" value="WH_DNA-bd_sf"/>
</dbReference>
<comment type="catalytic activity">
    <reaction evidence="10 11">
        <text>Couples ATP hydrolysis with the unwinding of duplex DNA by translocating in the 3'-5' direction.</text>
        <dbReference type="EC" id="5.6.2.4"/>
    </reaction>
</comment>
<dbReference type="InterPro" id="IPR036388">
    <property type="entry name" value="WH-like_DNA-bd_sf"/>
</dbReference>
<dbReference type="CDD" id="cd17920">
    <property type="entry name" value="DEXHc_RecQ"/>
    <property type="match status" value="1"/>
</dbReference>
<dbReference type="Pfam" id="PF09382">
    <property type="entry name" value="RQC"/>
    <property type="match status" value="1"/>
</dbReference>
<dbReference type="InterPro" id="IPR001650">
    <property type="entry name" value="Helicase_C-like"/>
</dbReference>
<dbReference type="GO" id="GO:0043138">
    <property type="term" value="F:3'-5' DNA helicase activity"/>
    <property type="evidence" value="ECO:0007669"/>
    <property type="project" value="UniProtKB-EC"/>
</dbReference>
<evidence type="ECO:0000313" key="17">
    <source>
        <dbReference type="Proteomes" id="UP000886520"/>
    </source>
</evidence>
<keyword evidence="6 11" id="KW-0347">Helicase</keyword>
<comment type="catalytic activity">
    <reaction evidence="11">
        <text>ATP + H2O = ADP + phosphate + H(+)</text>
        <dbReference type="Rhea" id="RHEA:13065"/>
        <dbReference type="ChEBI" id="CHEBI:15377"/>
        <dbReference type="ChEBI" id="CHEBI:15378"/>
        <dbReference type="ChEBI" id="CHEBI:30616"/>
        <dbReference type="ChEBI" id="CHEBI:43474"/>
        <dbReference type="ChEBI" id="CHEBI:456216"/>
    </reaction>
</comment>
<dbReference type="SMART" id="SM00956">
    <property type="entry name" value="RQC"/>
    <property type="match status" value="1"/>
</dbReference>
<comment type="cofactor">
    <cofactor evidence="1">
        <name>Zn(2+)</name>
        <dbReference type="ChEBI" id="CHEBI:29105"/>
    </cofactor>
</comment>
<evidence type="ECO:0000259" key="13">
    <source>
        <dbReference type="PROSITE" id="PS50967"/>
    </source>
</evidence>
<feature type="domain" description="Helicase C-terminal" evidence="15">
    <location>
        <begin position="224"/>
        <end position="385"/>
    </location>
</feature>
<keyword evidence="8" id="KW-0238">DNA-binding</keyword>
<proteinExistence type="inferred from homology"/>
<keyword evidence="3" id="KW-0934">Plastid</keyword>
<feature type="domain" description="Helicase ATP-binding" evidence="14">
    <location>
        <begin position="29"/>
        <end position="196"/>
    </location>
</feature>
<keyword evidence="7 11" id="KW-0067">ATP-binding</keyword>
<feature type="region of interest" description="Disordered" evidence="12">
    <location>
        <begin position="643"/>
        <end position="664"/>
    </location>
</feature>
<protein>
    <recommendedName>
        <fullName evidence="11">ATP-dependent DNA helicase</fullName>
        <ecNumber evidence="11">5.6.2.4</ecNumber>
    </recommendedName>
</protein>
<gene>
    <name evidence="16" type="ORF">GOP47_0002425</name>
</gene>
<feature type="compositionally biased region" description="Polar residues" evidence="12">
    <location>
        <begin position="777"/>
        <end position="786"/>
    </location>
</feature>
<dbReference type="GO" id="GO:0016787">
    <property type="term" value="F:hydrolase activity"/>
    <property type="evidence" value="ECO:0007669"/>
    <property type="project" value="UniProtKB-KW"/>
</dbReference>
<dbReference type="GO" id="GO:0009378">
    <property type="term" value="F:four-way junction helicase activity"/>
    <property type="evidence" value="ECO:0007669"/>
    <property type="project" value="TreeGrafter"/>
</dbReference>
<dbReference type="GO" id="GO:0000724">
    <property type="term" value="P:double-strand break repair via homologous recombination"/>
    <property type="evidence" value="ECO:0007669"/>
    <property type="project" value="TreeGrafter"/>
</dbReference>
<accession>A0A9D4VAN3</accession>
<evidence type="ECO:0000256" key="5">
    <source>
        <dbReference type="ARBA" id="ARBA00022801"/>
    </source>
</evidence>
<dbReference type="NCBIfam" id="TIGR00614">
    <property type="entry name" value="recQ_fam"/>
    <property type="match status" value="1"/>
</dbReference>
<dbReference type="Pfam" id="PF00270">
    <property type="entry name" value="DEAD"/>
    <property type="match status" value="1"/>
</dbReference>
<dbReference type="Gene3D" id="1.10.10.10">
    <property type="entry name" value="Winged helix-like DNA-binding domain superfamily/Winged helix DNA-binding domain"/>
    <property type="match status" value="1"/>
</dbReference>
<dbReference type="InterPro" id="IPR029491">
    <property type="entry name" value="Helicase_HTH"/>
</dbReference>
<dbReference type="InterPro" id="IPR002121">
    <property type="entry name" value="HRDC_dom"/>
</dbReference>
<evidence type="ECO:0000256" key="3">
    <source>
        <dbReference type="ARBA" id="ARBA00022528"/>
    </source>
</evidence>
<dbReference type="SMART" id="SM00487">
    <property type="entry name" value="DEXDc"/>
    <property type="match status" value="1"/>
</dbReference>
<dbReference type="SUPFAM" id="SSF52540">
    <property type="entry name" value="P-loop containing nucleoside triphosphate hydrolases"/>
    <property type="match status" value="1"/>
</dbReference>
<reference evidence="16" key="1">
    <citation type="submission" date="2021-01" db="EMBL/GenBank/DDBJ databases">
        <title>Adiantum capillus-veneris genome.</title>
        <authorList>
            <person name="Fang Y."/>
            <person name="Liao Q."/>
        </authorList>
    </citation>
    <scope>NUCLEOTIDE SEQUENCE</scope>
    <source>
        <strain evidence="16">H3</strain>
        <tissue evidence="16">Leaf</tissue>
    </source>
</reference>
<dbReference type="FunFam" id="3.40.50.300:FF:001450">
    <property type="entry name" value="ATP-dependent DNA helicase"/>
    <property type="match status" value="1"/>
</dbReference>
<sequence>MLLVDGCGRPRYKHFFGFRTFRPFQKEVIQKLLGGQDCLVVMATGSGKSLCYQLPPLISKKCAIVISPLISLMQDQVMGLKQRGINSEYLGSSQSDRSVIIKARQGHYDILFLTPEKAMGLPDSFWKDLTNKGVSLLAVDEAHCISEWGHDFRKDYQQLQKLRRVLPQTPMVALTATATERVRIDIKKSLNLTNVYEVVSTFDRPNLFYGVKFINRTHAFREELAQEVMKDCQSGGSTIIYCTTVKDVEEVTEALTLSGVAACSYHAQMNQKDRLSAHSAFSRDELQIIVATVAFGMGIDKPDIRRVIHYGCPKSLECYYQESGRCGRDGLPSSCWLYYTRSDFSKGDFYAAEAQTEARRKVIFDVYQAAERYCKASACRRKFILQYFGEMVSFENCGNCDNCTTSKSVEERDLSEETHLLLSSVDLCGGRFGINLPIEVLRGSRSKKILEYKFDELPLYGLGSSKTSNWWKALGDELLSNGYLTETRRDMYRFISVGALGKRFLQSASSKRVPVMIIPTQEMLEEESKRGGLSINEGLTSHKHQETTSKYSLQLMSEPEVKLCEFLLKERANIAKRNNTAPYAICSELTIQNLARVRPSSRARLLNVDGVNQWLVGKHGDEIFKAIKQLSTELGLTLDSAEKSQMESQTVPNSTRQTQGAESKATPAKIEAWRMWQEEGMTLSEIANLPDRPKPIKEETVGEYIVECCRLGFELNWQRFSKETGFDKVVKEVQAGVERVGSKDRLKPIKEQVPEHVSYLHIRMFLMMQELELPDPSISTKESNPESLPDHEEPSSQAECIVRESFDDEKATNGNRACEELHTETSQKNAELPWSDENSSVPSRQKRAPMWMRDSDRYTKWSRKQELTEECLMEWLSEKKNGVTIQAMLAAFSTDKDSLLALLTKLEEDFLIYKRNDLYRII</sequence>
<dbReference type="GO" id="GO:0005694">
    <property type="term" value="C:chromosome"/>
    <property type="evidence" value="ECO:0007669"/>
    <property type="project" value="TreeGrafter"/>
</dbReference>
<feature type="domain" description="HRDC" evidence="13">
    <location>
        <begin position="557"/>
        <end position="637"/>
    </location>
</feature>
<organism evidence="16 17">
    <name type="scientific">Adiantum capillus-veneris</name>
    <name type="common">Maidenhair fern</name>
    <dbReference type="NCBI Taxonomy" id="13818"/>
    <lineage>
        <taxon>Eukaryota</taxon>
        <taxon>Viridiplantae</taxon>
        <taxon>Streptophyta</taxon>
        <taxon>Embryophyta</taxon>
        <taxon>Tracheophyta</taxon>
        <taxon>Polypodiopsida</taxon>
        <taxon>Polypodiidae</taxon>
        <taxon>Polypodiales</taxon>
        <taxon>Pteridineae</taxon>
        <taxon>Pteridaceae</taxon>
        <taxon>Vittarioideae</taxon>
        <taxon>Adiantum</taxon>
    </lineage>
</organism>
<keyword evidence="4 11" id="KW-0547">Nucleotide-binding</keyword>
<feature type="compositionally biased region" description="Polar residues" evidence="12">
    <location>
        <begin position="646"/>
        <end position="661"/>
    </location>
</feature>
<evidence type="ECO:0000256" key="12">
    <source>
        <dbReference type="SAM" id="MobiDB-lite"/>
    </source>
</evidence>
<dbReference type="Pfam" id="PF00570">
    <property type="entry name" value="HRDC"/>
    <property type="match status" value="1"/>
</dbReference>
<dbReference type="InterPro" id="IPR011545">
    <property type="entry name" value="DEAD/DEAH_box_helicase_dom"/>
</dbReference>
<evidence type="ECO:0000259" key="15">
    <source>
        <dbReference type="PROSITE" id="PS51194"/>
    </source>
</evidence>
<evidence type="ECO:0000256" key="2">
    <source>
        <dbReference type="ARBA" id="ARBA00005446"/>
    </source>
</evidence>
<dbReference type="Pfam" id="PF00271">
    <property type="entry name" value="Helicase_C"/>
    <property type="match status" value="1"/>
</dbReference>
<keyword evidence="5 11" id="KW-0378">Hydrolase</keyword>
<dbReference type="GO" id="GO:0005737">
    <property type="term" value="C:cytoplasm"/>
    <property type="evidence" value="ECO:0007669"/>
    <property type="project" value="TreeGrafter"/>
</dbReference>
<keyword evidence="17" id="KW-1185">Reference proteome</keyword>
<name>A0A9D4VAN3_ADICA</name>
<dbReference type="InterPro" id="IPR032284">
    <property type="entry name" value="RecQ_Zn-bd"/>
</dbReference>
<evidence type="ECO:0000256" key="1">
    <source>
        <dbReference type="ARBA" id="ARBA00001947"/>
    </source>
</evidence>
<comment type="similarity">
    <text evidence="2 11">Belongs to the helicase family. RecQ subfamily.</text>
</comment>
<evidence type="ECO:0000256" key="6">
    <source>
        <dbReference type="ARBA" id="ARBA00022806"/>
    </source>
</evidence>
<evidence type="ECO:0000256" key="9">
    <source>
        <dbReference type="ARBA" id="ARBA00023235"/>
    </source>
</evidence>